<dbReference type="Gene3D" id="3.30.70.3160">
    <property type="match status" value="1"/>
</dbReference>
<dbReference type="SUPFAM" id="SSF55120">
    <property type="entry name" value="Pseudouridine synthase"/>
    <property type="match status" value="1"/>
</dbReference>
<dbReference type="KEGG" id="uli:ETAA1_41450"/>
<dbReference type="AlphaFoldDB" id="A0A517XXC4"/>
<dbReference type="Gene3D" id="1.10.1510.30">
    <property type="match status" value="1"/>
</dbReference>
<dbReference type="PROSITE" id="PS01268">
    <property type="entry name" value="UPF0024"/>
    <property type="match status" value="1"/>
</dbReference>
<keyword evidence="2" id="KW-0819">tRNA processing</keyword>
<dbReference type="GO" id="GO:0008033">
    <property type="term" value="P:tRNA processing"/>
    <property type="evidence" value="ECO:0007669"/>
    <property type="project" value="UniProtKB-KW"/>
</dbReference>
<reference evidence="5 6" key="1">
    <citation type="submission" date="2019-02" db="EMBL/GenBank/DDBJ databases">
        <title>Deep-cultivation of Planctomycetes and their phenomic and genomic characterization uncovers novel biology.</title>
        <authorList>
            <person name="Wiegand S."/>
            <person name="Jogler M."/>
            <person name="Boedeker C."/>
            <person name="Pinto D."/>
            <person name="Vollmers J."/>
            <person name="Rivas-Marin E."/>
            <person name="Kohn T."/>
            <person name="Peeters S.H."/>
            <person name="Heuer A."/>
            <person name="Rast P."/>
            <person name="Oberbeckmann S."/>
            <person name="Bunk B."/>
            <person name="Jeske O."/>
            <person name="Meyerdierks A."/>
            <person name="Storesund J.E."/>
            <person name="Kallscheuer N."/>
            <person name="Luecker S."/>
            <person name="Lage O.M."/>
            <person name="Pohl T."/>
            <person name="Merkel B.J."/>
            <person name="Hornburger P."/>
            <person name="Mueller R.-W."/>
            <person name="Bruemmer F."/>
            <person name="Labrenz M."/>
            <person name="Spormann A.M."/>
            <person name="Op den Camp H."/>
            <person name="Overmann J."/>
            <person name="Amann R."/>
            <person name="Jetten M.S.M."/>
            <person name="Mascher T."/>
            <person name="Medema M.H."/>
            <person name="Devos D.P."/>
            <person name="Kaster A.-K."/>
            <person name="Ovreas L."/>
            <person name="Rohde M."/>
            <person name="Galperin M.Y."/>
            <person name="Jogler C."/>
        </authorList>
    </citation>
    <scope>NUCLEOTIDE SEQUENCE [LARGE SCALE GENOMIC DNA]</scope>
    <source>
        <strain evidence="5 6">ETA_A1</strain>
    </source>
</reference>
<protein>
    <submittedName>
        <fullName evidence="5">tRNA pseudouridine synthase D</fullName>
        <ecNumber evidence="5">5.4.99.27</ecNumber>
    </submittedName>
</protein>
<evidence type="ECO:0000259" key="4">
    <source>
        <dbReference type="PROSITE" id="PS50984"/>
    </source>
</evidence>
<feature type="domain" description="TRUD" evidence="4">
    <location>
        <begin position="134"/>
        <end position="340"/>
    </location>
</feature>
<name>A0A517XXC4_9BACT</name>
<dbReference type="InterPro" id="IPR011760">
    <property type="entry name" value="PsdUridine_synth_TruD_insert"/>
</dbReference>
<dbReference type="OrthoDB" id="1550679at2"/>
<evidence type="ECO:0000313" key="6">
    <source>
        <dbReference type="Proteomes" id="UP000319576"/>
    </source>
</evidence>
<evidence type="ECO:0000313" key="5">
    <source>
        <dbReference type="EMBL" id="QDU22169.1"/>
    </source>
</evidence>
<dbReference type="InterPro" id="IPR001656">
    <property type="entry name" value="PsdUridine_synth_TruD"/>
</dbReference>
<comment type="similarity">
    <text evidence="1">Belongs to the pseudouridine synthase TruD family.</text>
</comment>
<evidence type="ECO:0000256" key="1">
    <source>
        <dbReference type="ARBA" id="ARBA00007953"/>
    </source>
</evidence>
<organism evidence="5 6">
    <name type="scientific">Urbifossiella limnaea</name>
    <dbReference type="NCBI Taxonomy" id="2528023"/>
    <lineage>
        <taxon>Bacteria</taxon>
        <taxon>Pseudomonadati</taxon>
        <taxon>Planctomycetota</taxon>
        <taxon>Planctomycetia</taxon>
        <taxon>Gemmatales</taxon>
        <taxon>Gemmataceae</taxon>
        <taxon>Urbifossiella</taxon>
    </lineage>
</organism>
<dbReference type="GO" id="GO:0160150">
    <property type="term" value="F:tRNA pseudouridine(13) synthase activity"/>
    <property type="evidence" value="ECO:0007669"/>
    <property type="project" value="UniProtKB-EC"/>
</dbReference>
<dbReference type="InterPro" id="IPR020119">
    <property type="entry name" value="PsdUridine_synth_TruD_CS"/>
</dbReference>
<evidence type="ECO:0000256" key="3">
    <source>
        <dbReference type="ARBA" id="ARBA00023235"/>
    </source>
</evidence>
<keyword evidence="6" id="KW-1185">Reference proteome</keyword>
<dbReference type="PANTHER" id="PTHR13326:SF21">
    <property type="entry name" value="PSEUDOURIDYLATE SYNTHASE PUS7L"/>
    <property type="match status" value="1"/>
</dbReference>
<dbReference type="InterPro" id="IPR042214">
    <property type="entry name" value="TruD_catalytic"/>
</dbReference>
<dbReference type="InterPro" id="IPR020103">
    <property type="entry name" value="PsdUridine_synth_cat_dom_sf"/>
</dbReference>
<dbReference type="Proteomes" id="UP000319576">
    <property type="component" value="Chromosome"/>
</dbReference>
<accession>A0A517XXC4</accession>
<sequence length="382" mass="42893">MKLKQTPDDFRVEELTDVAPGGGEFSLYRLDKTGWTTPDAISAVRRRWQLDARRVSYGGLKDRHAVTSQHLTVWRGPPRGLQHERVTLTYLGQVQEPFTAAGIRANRFTITLRSLDRGAIERAEVALTEVADAGLPNYFDDQRFGSVGDTGEFVAKEMVFGRFERALWLALAAPYEFDRAEAKREKQQLRDGWGDWPKLKAKLPKGHARSLVDYLVHHPTDFKGAVARLRPELQGLYLAAYQSMLWNRMLAAWLTRQATELATVELKLGRVPVPRRAPGGEWETLTLPLPSARMRPQPGEEWAELAAEVLAAEGLTLPELKVKGLQKPFFSKGDRAGCVRPEGLCHSAGADERNAGRVKLELRFDLPRGSYATMLVKRVTEV</sequence>
<gene>
    <name evidence="5" type="primary">truD_2</name>
    <name evidence="5" type="ORF">ETAA1_41450</name>
</gene>
<evidence type="ECO:0000256" key="2">
    <source>
        <dbReference type="ARBA" id="ARBA00022694"/>
    </source>
</evidence>
<dbReference type="PROSITE" id="PS50984">
    <property type="entry name" value="TRUD"/>
    <property type="match status" value="1"/>
</dbReference>
<dbReference type="GO" id="GO:0001522">
    <property type="term" value="P:pseudouridine synthesis"/>
    <property type="evidence" value="ECO:0007669"/>
    <property type="project" value="InterPro"/>
</dbReference>
<proteinExistence type="inferred from homology"/>
<dbReference type="RefSeq" id="WP_145241674.1">
    <property type="nucleotide sequence ID" value="NZ_CP036273.1"/>
</dbReference>
<dbReference type="PANTHER" id="PTHR13326">
    <property type="entry name" value="TRNA PSEUDOURIDINE SYNTHASE D"/>
    <property type="match status" value="1"/>
</dbReference>
<dbReference type="EC" id="5.4.99.27" evidence="5"/>
<dbReference type="GO" id="GO:0003723">
    <property type="term" value="F:RNA binding"/>
    <property type="evidence" value="ECO:0007669"/>
    <property type="project" value="InterPro"/>
</dbReference>
<dbReference type="Pfam" id="PF01142">
    <property type="entry name" value="TruD"/>
    <property type="match status" value="2"/>
</dbReference>
<keyword evidence="3 5" id="KW-0413">Isomerase</keyword>
<dbReference type="Gene3D" id="3.30.2350.20">
    <property type="entry name" value="TruD, catalytic domain"/>
    <property type="match status" value="1"/>
</dbReference>
<dbReference type="PIRSF" id="PIRSF037016">
    <property type="entry name" value="Pseudouridin_synth_euk_prd"/>
    <property type="match status" value="1"/>
</dbReference>
<dbReference type="EMBL" id="CP036273">
    <property type="protein sequence ID" value="QDU22169.1"/>
    <property type="molecule type" value="Genomic_DNA"/>
</dbReference>